<organism evidence="1 2">
    <name type="scientific">Lineolata rhizophorae</name>
    <dbReference type="NCBI Taxonomy" id="578093"/>
    <lineage>
        <taxon>Eukaryota</taxon>
        <taxon>Fungi</taxon>
        <taxon>Dikarya</taxon>
        <taxon>Ascomycota</taxon>
        <taxon>Pezizomycotina</taxon>
        <taxon>Dothideomycetes</taxon>
        <taxon>Dothideomycetes incertae sedis</taxon>
        <taxon>Lineolatales</taxon>
        <taxon>Lineolataceae</taxon>
        <taxon>Lineolata</taxon>
    </lineage>
</organism>
<proteinExistence type="predicted"/>
<dbReference type="EMBL" id="MU001710">
    <property type="protein sequence ID" value="KAF2452405.1"/>
    <property type="molecule type" value="Genomic_DNA"/>
</dbReference>
<protein>
    <submittedName>
        <fullName evidence="1">Uncharacterized protein</fullName>
    </submittedName>
</protein>
<dbReference type="AlphaFoldDB" id="A0A6A6NL22"/>
<accession>A0A6A6NL22</accession>
<reference evidence="1" key="1">
    <citation type="journal article" date="2020" name="Stud. Mycol.">
        <title>101 Dothideomycetes genomes: a test case for predicting lifestyles and emergence of pathogens.</title>
        <authorList>
            <person name="Haridas S."/>
            <person name="Albert R."/>
            <person name="Binder M."/>
            <person name="Bloem J."/>
            <person name="Labutti K."/>
            <person name="Salamov A."/>
            <person name="Andreopoulos B."/>
            <person name="Baker S."/>
            <person name="Barry K."/>
            <person name="Bills G."/>
            <person name="Bluhm B."/>
            <person name="Cannon C."/>
            <person name="Castanera R."/>
            <person name="Culley D."/>
            <person name="Daum C."/>
            <person name="Ezra D."/>
            <person name="Gonzalez J."/>
            <person name="Henrissat B."/>
            <person name="Kuo A."/>
            <person name="Liang C."/>
            <person name="Lipzen A."/>
            <person name="Lutzoni F."/>
            <person name="Magnuson J."/>
            <person name="Mondo S."/>
            <person name="Nolan M."/>
            <person name="Ohm R."/>
            <person name="Pangilinan J."/>
            <person name="Park H.-J."/>
            <person name="Ramirez L."/>
            <person name="Alfaro M."/>
            <person name="Sun H."/>
            <person name="Tritt A."/>
            <person name="Yoshinaga Y."/>
            <person name="Zwiers L.-H."/>
            <person name="Turgeon B."/>
            <person name="Goodwin S."/>
            <person name="Spatafora J."/>
            <person name="Crous P."/>
            <person name="Grigoriev I."/>
        </authorList>
    </citation>
    <scope>NUCLEOTIDE SEQUENCE</scope>
    <source>
        <strain evidence="1">ATCC 16933</strain>
    </source>
</reference>
<dbReference type="Proteomes" id="UP000799766">
    <property type="component" value="Unassembled WGS sequence"/>
</dbReference>
<evidence type="ECO:0000313" key="1">
    <source>
        <dbReference type="EMBL" id="KAF2452405.1"/>
    </source>
</evidence>
<sequence>MPHHLIIISAVQFSKVKMRAMWKLPALSFSGYFYSMPLLTHTSQRALETFTKSNIYSSSALRARSDIVSRTGAPCNVRRVRRLHRPKMPCTTRLAAFHLQLPAIPTYSVRADKELAASFGRTCTTYPAEPEPYVPYIRKVEPAACLPVSPDKFRLFAAIRPQMLQLPGETRRASGGRNVPSSLGAPKPYPACAARARGAMRDALRWRRVTGAFA</sequence>
<evidence type="ECO:0000313" key="2">
    <source>
        <dbReference type="Proteomes" id="UP000799766"/>
    </source>
</evidence>
<gene>
    <name evidence="1" type="ORF">BDY21DRAFT_173738</name>
</gene>
<name>A0A6A6NL22_9PEZI</name>
<keyword evidence="2" id="KW-1185">Reference proteome</keyword>